<dbReference type="GO" id="GO:0004634">
    <property type="term" value="F:phosphopyruvate hydratase activity"/>
    <property type="evidence" value="ECO:0007669"/>
    <property type="project" value="InterPro"/>
</dbReference>
<evidence type="ECO:0000313" key="1">
    <source>
        <dbReference type="Proteomes" id="UP000887578"/>
    </source>
</evidence>
<keyword evidence="1" id="KW-1185">Reference proteome</keyword>
<protein>
    <submittedName>
        <fullName evidence="2">Inosine/uridine-preferring nucleoside hydrolase domain-containing protein</fullName>
    </submittedName>
</protein>
<dbReference type="InterPro" id="IPR000941">
    <property type="entry name" value="Enolase"/>
</dbReference>
<organism evidence="1 2">
    <name type="scientific">Panagrolaimus davidi</name>
    <dbReference type="NCBI Taxonomy" id="227884"/>
    <lineage>
        <taxon>Eukaryota</taxon>
        <taxon>Metazoa</taxon>
        <taxon>Ecdysozoa</taxon>
        <taxon>Nematoda</taxon>
        <taxon>Chromadorea</taxon>
        <taxon>Rhabditida</taxon>
        <taxon>Tylenchina</taxon>
        <taxon>Panagrolaimomorpha</taxon>
        <taxon>Panagrolaimoidea</taxon>
        <taxon>Panagrolaimidae</taxon>
        <taxon>Panagrolaimus</taxon>
    </lineage>
</organism>
<sequence length="389" mass="44182">MVSFTVSNTCDGSPFKAIKVSITIQKRIFMQKSYKTVTGIHSHEWNQEQILNVGIYDFQSSFDRFNVYIPNILNTIEIGDQLAFDNLMHEVFQSDDINRTSFLKDIIIAASIAFIKASAFHAGVPVYEYLLTLTGFDKIQRPSIIFNMIAGGSETDLNPFTDNAEIYKKIKSIFKFVQPYNRNTLNTLPASIGIVTLNLNDCLTVTDFINTAQRIHQCRKALVLTGSLFNTTETFIADLAFAIHAEKIHVGGIERCEYARLVEIESVRLNLDSPMVHSIRNRTSEDFTIAPFLLNKESDQWPIAYVWSGGQTFGFCAPAPPSNSFTYIAPNEWTRKVKQYRTAIGCSMKQIKAAEDIEELYICRERCVDVGLSYYQAMLHYSHLFVVYP</sequence>
<dbReference type="WBParaSite" id="PDA_v2.g17391.t1">
    <property type="protein sequence ID" value="PDA_v2.g17391.t1"/>
    <property type="gene ID" value="PDA_v2.g17391"/>
</dbReference>
<dbReference type="Proteomes" id="UP000887578">
    <property type="component" value="Unplaced"/>
</dbReference>
<dbReference type="GO" id="GO:0000287">
    <property type="term" value="F:magnesium ion binding"/>
    <property type="evidence" value="ECO:0007669"/>
    <property type="project" value="InterPro"/>
</dbReference>
<dbReference type="PANTHER" id="PTHR11902:SF1">
    <property type="entry name" value="ENOLASE"/>
    <property type="match status" value="1"/>
</dbReference>
<dbReference type="InterPro" id="IPR029017">
    <property type="entry name" value="Enolase-like_N"/>
</dbReference>
<dbReference type="GO" id="GO:0000015">
    <property type="term" value="C:phosphopyruvate hydratase complex"/>
    <property type="evidence" value="ECO:0007669"/>
    <property type="project" value="InterPro"/>
</dbReference>
<evidence type="ECO:0000313" key="2">
    <source>
        <dbReference type="WBParaSite" id="PDA_v2.g17391.t1"/>
    </source>
</evidence>
<dbReference type="Gene3D" id="3.20.20.120">
    <property type="entry name" value="Enolase-like C-terminal domain"/>
    <property type="match status" value="1"/>
</dbReference>
<accession>A0A914PN58</accession>
<reference evidence="2" key="1">
    <citation type="submission" date="2022-11" db="UniProtKB">
        <authorList>
            <consortium name="WormBaseParasite"/>
        </authorList>
    </citation>
    <scope>IDENTIFICATION</scope>
</reference>
<proteinExistence type="predicted"/>
<dbReference type="SUPFAM" id="SSF54826">
    <property type="entry name" value="Enolase N-terminal domain-like"/>
    <property type="match status" value="1"/>
</dbReference>
<name>A0A914PN58_9BILA</name>
<dbReference type="PANTHER" id="PTHR11902">
    <property type="entry name" value="ENOLASE"/>
    <property type="match status" value="1"/>
</dbReference>
<dbReference type="AlphaFoldDB" id="A0A914PN58"/>
<dbReference type="GO" id="GO:0006096">
    <property type="term" value="P:glycolytic process"/>
    <property type="evidence" value="ECO:0007669"/>
    <property type="project" value="InterPro"/>
</dbReference>
<dbReference type="SUPFAM" id="SSF51604">
    <property type="entry name" value="Enolase C-terminal domain-like"/>
    <property type="match status" value="1"/>
</dbReference>
<dbReference type="InterPro" id="IPR036849">
    <property type="entry name" value="Enolase-like_C_sf"/>
</dbReference>